<name>D2UXZ2_NAEGR</name>
<dbReference type="PANTHER" id="PTHR21286:SF0">
    <property type="entry name" value="NUCLEAR PORE COMPLEX PROTEIN NUP160"/>
    <property type="match status" value="1"/>
</dbReference>
<dbReference type="RefSeq" id="XP_002683452.1">
    <property type="nucleotide sequence ID" value="XM_002683406.1"/>
</dbReference>
<dbReference type="GO" id="GO:0017056">
    <property type="term" value="F:structural constituent of nuclear pore"/>
    <property type="evidence" value="ECO:0007669"/>
    <property type="project" value="TreeGrafter"/>
</dbReference>
<dbReference type="Pfam" id="PF23354">
    <property type="entry name" value="TPR_NUP160_120_M"/>
    <property type="match status" value="2"/>
</dbReference>
<dbReference type="Proteomes" id="UP000006671">
    <property type="component" value="Unassembled WGS sequence"/>
</dbReference>
<dbReference type="STRING" id="5762.D2UXZ2"/>
<dbReference type="GO" id="GO:0005643">
    <property type="term" value="C:nuclear pore"/>
    <property type="evidence" value="ECO:0007669"/>
    <property type="project" value="TreeGrafter"/>
</dbReference>
<accession>D2UXZ2</accession>
<dbReference type="VEuPathDB" id="AmoebaDB:NAEGRDRAFT_61290"/>
<protein>
    <submittedName>
        <fullName evidence="2">Predicted protein</fullName>
    </submittedName>
</protein>
<dbReference type="EMBL" id="GG738845">
    <property type="protein sequence ID" value="EFC50708.1"/>
    <property type="molecule type" value="Genomic_DNA"/>
</dbReference>
<reference evidence="2 3" key="1">
    <citation type="journal article" date="2010" name="Cell">
        <title>The genome of Naegleria gruberi illuminates early eukaryotic versatility.</title>
        <authorList>
            <person name="Fritz-Laylin L.K."/>
            <person name="Prochnik S.E."/>
            <person name="Ginger M.L."/>
            <person name="Dacks J.B."/>
            <person name="Carpenter M.L."/>
            <person name="Field M.C."/>
            <person name="Kuo A."/>
            <person name="Paredez A."/>
            <person name="Chapman J."/>
            <person name="Pham J."/>
            <person name="Shu S."/>
            <person name="Neupane R."/>
            <person name="Cipriano M."/>
            <person name="Mancuso J."/>
            <person name="Tu H."/>
            <person name="Salamov A."/>
            <person name="Lindquist E."/>
            <person name="Shapiro H."/>
            <person name="Lucas S."/>
            <person name="Grigoriev I.V."/>
            <person name="Cande W.Z."/>
            <person name="Fulton C."/>
            <person name="Rokhsar D.S."/>
            <person name="Dawson S.C."/>
        </authorList>
    </citation>
    <scope>NUCLEOTIDE SEQUENCE [LARGE SCALE GENOMIC DNA]</scope>
    <source>
        <strain evidence="2 3">NEG-M</strain>
    </source>
</reference>
<dbReference type="eggNOG" id="KOG4521">
    <property type="taxonomic scope" value="Eukaryota"/>
</dbReference>
<proteinExistence type="predicted"/>
<dbReference type="GeneID" id="8863939"/>
<evidence type="ECO:0000313" key="2">
    <source>
        <dbReference type="EMBL" id="EFC50708.1"/>
    </source>
</evidence>
<evidence type="ECO:0000259" key="1">
    <source>
        <dbReference type="Pfam" id="PF23354"/>
    </source>
</evidence>
<feature type="domain" description="NUP160 middle TPR" evidence="1">
    <location>
        <begin position="913"/>
        <end position="1143"/>
    </location>
</feature>
<dbReference type="PANTHER" id="PTHR21286">
    <property type="entry name" value="NUCLEAR PORE COMPLEX PROTEIN NUP160"/>
    <property type="match status" value="1"/>
</dbReference>
<sequence>MVNSYYYENMLKSAHFHDNVGVQCDSGSFSFVDNNLEKNLVWQTIGGDLVLHELDFKATSCTKTLVIKSPENSIFLPGTSIKQTSRGIVIWLLSSNRTLFCLSINKKEKSFIEGITENNLQVDSFNIGTSDQEIEGTYNRLQQKSIFNGLFGSGSQDSNNMEFFKTYSEHFPTCLCAIDSQAVIVGLANGNLLRIIRDGSNFIHNTFLFETSSSWNWFSNKSSEKNLKEVFKNLTVSVQHLSLYENQLNIIASLHRDGSLLIWKEDSDTSVSLGREILPANNLKLLKINLHNDGINDINFCSLPLKITKESDDSTFQIIASGTQNDRTQFTVFGFQTFSEDNSFDITYNGVENVKCFSSEFLPKDIFSVERERKNLFSNLISYSLYNGTVWGIWSIRDYTSNLEENANISYTIAYGSLLSDSCQPSAWCFARTLHSQLSSGVSKFYGNVYSNSKNIGSYVEQFLFTSTTRLQLNSNLLFRSIVPFYPKDSLHSLTLELGITEDKPLIPFTYINDAYWSDKIKYAIEYTISQKRAEITTKDLLERNVLESKIEIQTWLEFLQTLARISSLNQPTGFVFMNSTPAVMYNQSICLLRQLDILESIQQTANQSLRGSRNYLLLANNLEIKESISKRSTFSRDLVEFFRILNFIDKSASELLSTFTVLPYYFSQESTNDNPAIIARKMATELVSGLSNHNSDTPDTLIKDFKQSHHKKLFVNGLIDRMSAIRNTPVSSILNYIIRTLMVSEIESKKDLISMDNSILIQLINASSIQILESRYQLLCQLCIFIEIAGLLTLNGENNNIEANTCYSLLRSYHLAWWLCNRIVESSTNSLNLAVSLSNSKLNMADFLLTHPSPTIDTKYFIEMLLTEHEVKKKLQTNLEQPPLSYLVTNISLMIIQRVILVDYESNKAQRNTVEIAQYLLNWQAYGALKRYCLLLQSYDSSFPLTYHYLALANLQEGDLSRAKQNFLRCAIIGVSNRERDQETLALFKLMNIYWKVEPTLNNQTIEDRVKISLLFYYYNYIRQLCEKHPELALEFINLSLTEADSDLIPTEEISILYSVLFSLCIHFERFDMAYVSLNSQNDIQRKKSDLRKFVGTLCDLAAYSTEQCKYFGNMLCELPFSGSRNDVNDLLHERAKYADLSIRLANIGTSHVKVLCTNGSRSGNYTLLEEHTQKLNTVFTYYHLLYSYNIHRGDYNKAAMYIYELGRRIESQIRIVPFSATPNDCHAEILEAYLQKQTECFLIALNALKTVSENNQWFLYPRSDEESMDRAISPLKRIRDDQMQVEQDLTFTKPHIITLSHLEKRYQLSSSKLFILQAQKKTPSFNILSLVLLSNPIDIISQFLSGNYETVEKAFMVASACKLTTPEMCILFSKLTKKCCESGDINTSGTSKKMWNLLRMKLNKYNNASTGYLFASSAIRTIYQELQSGYIQREECYLPNWLVKQCDPNSLLRIYLEFGKISEAQKLLVQKSMESDSSPLLTLPISQTLVEYVVKQ</sequence>
<dbReference type="InParanoid" id="D2UXZ2"/>
<evidence type="ECO:0000313" key="3">
    <source>
        <dbReference type="Proteomes" id="UP000006671"/>
    </source>
</evidence>
<feature type="domain" description="NUP160 middle TPR" evidence="1">
    <location>
        <begin position="1182"/>
        <end position="1251"/>
    </location>
</feature>
<dbReference type="InterPro" id="IPR021717">
    <property type="entry name" value="Nucleoporin_Nup160"/>
</dbReference>
<dbReference type="OrthoDB" id="67716at2759"/>
<dbReference type="InterPro" id="IPR056535">
    <property type="entry name" value="TPR_NUP160_M"/>
</dbReference>
<organism evidence="3">
    <name type="scientific">Naegleria gruberi</name>
    <name type="common">Amoeba</name>
    <dbReference type="NCBI Taxonomy" id="5762"/>
    <lineage>
        <taxon>Eukaryota</taxon>
        <taxon>Discoba</taxon>
        <taxon>Heterolobosea</taxon>
        <taxon>Tetramitia</taxon>
        <taxon>Eutetramitia</taxon>
        <taxon>Vahlkampfiidae</taxon>
        <taxon>Naegleria</taxon>
    </lineage>
</organism>
<keyword evidence="3" id="KW-1185">Reference proteome</keyword>
<dbReference type="KEGG" id="ngr:NAEGRDRAFT_61290"/>
<dbReference type="OMA" id="HRGDYNK"/>
<gene>
    <name evidence="2" type="ORF">NAEGRDRAFT_61290</name>
</gene>